<dbReference type="Proteomes" id="UP000663879">
    <property type="component" value="Unassembled WGS sequence"/>
</dbReference>
<gene>
    <name evidence="2" type="ORF">OXX778_LOCUS16020</name>
</gene>
<feature type="region of interest" description="Disordered" evidence="1">
    <location>
        <begin position="27"/>
        <end position="49"/>
    </location>
</feature>
<evidence type="ECO:0000256" key="1">
    <source>
        <dbReference type="SAM" id="MobiDB-lite"/>
    </source>
</evidence>
<sequence>ELIQERTILSEKTEDIIKAYTYLQSSIESQNQNNGDDSESNVDDEDRDFEKKAGKTLKRGCIYVNRTIHDALGLALRSKNVLDDCTSDEESICSDQEDRFRAVDKWGKKSSKKIKKAQRFLQ</sequence>
<reference evidence="2" key="1">
    <citation type="submission" date="2021-02" db="EMBL/GenBank/DDBJ databases">
        <authorList>
            <person name="Nowell W R."/>
        </authorList>
    </citation>
    <scope>NUCLEOTIDE SEQUENCE</scope>
    <source>
        <strain evidence="2">Ploen Becks lab</strain>
    </source>
</reference>
<name>A0A814G5J8_9BILA</name>
<protein>
    <submittedName>
        <fullName evidence="2">Uncharacterized protein</fullName>
    </submittedName>
</protein>
<accession>A0A814G5J8</accession>
<proteinExistence type="predicted"/>
<dbReference type="EMBL" id="CAJNOC010003678">
    <property type="protein sequence ID" value="CAF0993160.1"/>
    <property type="molecule type" value="Genomic_DNA"/>
</dbReference>
<comment type="caution">
    <text evidence="2">The sequence shown here is derived from an EMBL/GenBank/DDBJ whole genome shotgun (WGS) entry which is preliminary data.</text>
</comment>
<organism evidence="2 3">
    <name type="scientific">Brachionus calyciflorus</name>
    <dbReference type="NCBI Taxonomy" id="104777"/>
    <lineage>
        <taxon>Eukaryota</taxon>
        <taxon>Metazoa</taxon>
        <taxon>Spiralia</taxon>
        <taxon>Gnathifera</taxon>
        <taxon>Rotifera</taxon>
        <taxon>Eurotatoria</taxon>
        <taxon>Monogononta</taxon>
        <taxon>Pseudotrocha</taxon>
        <taxon>Ploima</taxon>
        <taxon>Brachionidae</taxon>
        <taxon>Brachionus</taxon>
    </lineage>
</organism>
<keyword evidence="3" id="KW-1185">Reference proteome</keyword>
<feature type="non-terminal residue" evidence="2">
    <location>
        <position position="122"/>
    </location>
</feature>
<dbReference type="AlphaFoldDB" id="A0A814G5J8"/>
<evidence type="ECO:0000313" key="2">
    <source>
        <dbReference type="EMBL" id="CAF0993160.1"/>
    </source>
</evidence>
<feature type="compositionally biased region" description="Acidic residues" evidence="1">
    <location>
        <begin position="36"/>
        <end position="47"/>
    </location>
</feature>
<evidence type="ECO:0000313" key="3">
    <source>
        <dbReference type="Proteomes" id="UP000663879"/>
    </source>
</evidence>